<gene>
    <name evidence="3" type="ORF">EHS24_003498</name>
</gene>
<dbReference type="RefSeq" id="XP_028472345.1">
    <property type="nucleotide sequence ID" value="XM_028619171.1"/>
</dbReference>
<reference evidence="3 4" key="1">
    <citation type="submission" date="2018-11" db="EMBL/GenBank/DDBJ databases">
        <title>Genome sequence of Apiotrichum porosum DSM 27194.</title>
        <authorList>
            <person name="Aliyu H."/>
            <person name="Gorte O."/>
            <person name="Ochsenreither K."/>
        </authorList>
    </citation>
    <scope>NUCLEOTIDE SEQUENCE [LARGE SCALE GENOMIC DNA]</scope>
    <source>
        <strain evidence="3 4">DSM 27194</strain>
    </source>
</reference>
<feature type="region of interest" description="Disordered" evidence="2">
    <location>
        <begin position="422"/>
        <end position="485"/>
    </location>
</feature>
<dbReference type="InterPro" id="IPR015943">
    <property type="entry name" value="WD40/YVTN_repeat-like_dom_sf"/>
</dbReference>
<dbReference type="Pfam" id="PF16300">
    <property type="entry name" value="WD40_4"/>
    <property type="match status" value="2"/>
</dbReference>
<dbReference type="PANTHER" id="PTHR10856:SF20">
    <property type="entry name" value="CORONIN-7"/>
    <property type="match status" value="1"/>
</dbReference>
<evidence type="ECO:0008006" key="5">
    <source>
        <dbReference type="Google" id="ProtNLM"/>
    </source>
</evidence>
<proteinExistence type="inferred from homology"/>
<comment type="caution">
    <text evidence="3">The sequence shown here is derived from an EMBL/GenBank/DDBJ whole genome shotgun (WGS) entry which is preliminary data.</text>
</comment>
<feature type="region of interest" description="Disordered" evidence="2">
    <location>
        <begin position="850"/>
        <end position="890"/>
    </location>
</feature>
<accession>A0A427XED2</accession>
<comment type="similarity">
    <text evidence="1">Belongs to the WD repeat coronin family.</text>
</comment>
<dbReference type="GeneID" id="39588041"/>
<evidence type="ECO:0000313" key="4">
    <source>
        <dbReference type="Proteomes" id="UP000279236"/>
    </source>
</evidence>
<dbReference type="SMART" id="SM00320">
    <property type="entry name" value="WD40"/>
    <property type="match status" value="5"/>
</dbReference>
<evidence type="ECO:0000256" key="1">
    <source>
        <dbReference type="ARBA" id="ARBA00009482"/>
    </source>
</evidence>
<organism evidence="3 4">
    <name type="scientific">Apiotrichum porosum</name>
    <dbReference type="NCBI Taxonomy" id="105984"/>
    <lineage>
        <taxon>Eukaryota</taxon>
        <taxon>Fungi</taxon>
        <taxon>Dikarya</taxon>
        <taxon>Basidiomycota</taxon>
        <taxon>Agaricomycotina</taxon>
        <taxon>Tremellomycetes</taxon>
        <taxon>Trichosporonales</taxon>
        <taxon>Trichosporonaceae</taxon>
        <taxon>Apiotrichum</taxon>
    </lineage>
</organism>
<dbReference type="InterPro" id="IPR001680">
    <property type="entry name" value="WD40_rpt"/>
</dbReference>
<dbReference type="Gene3D" id="2.130.10.10">
    <property type="entry name" value="YVTN repeat-like/Quinoprotein amine dehydrogenase"/>
    <property type="match status" value="2"/>
</dbReference>
<dbReference type="SUPFAM" id="SSF51004">
    <property type="entry name" value="C-terminal (heme d1) domain of cytochrome cd1-nitrite reductase"/>
    <property type="match status" value="1"/>
</dbReference>
<dbReference type="InterPro" id="IPR011044">
    <property type="entry name" value="Quino_amine_DH_bsu"/>
</dbReference>
<dbReference type="EMBL" id="RSCE01000017">
    <property type="protein sequence ID" value="RSH77198.1"/>
    <property type="molecule type" value="Genomic_DNA"/>
</dbReference>
<dbReference type="SMART" id="SM01167">
    <property type="entry name" value="DUF1900"/>
    <property type="match status" value="2"/>
</dbReference>
<keyword evidence="4" id="KW-1185">Reference proteome</keyword>
<name>A0A427XED2_9TREE</name>
<dbReference type="PANTHER" id="PTHR10856">
    <property type="entry name" value="CORONIN"/>
    <property type="match status" value="1"/>
</dbReference>
<dbReference type="SUPFAM" id="SSF50969">
    <property type="entry name" value="YVTN repeat-like/Quinoprotein amine dehydrogenase"/>
    <property type="match status" value="1"/>
</dbReference>
<dbReference type="Gene3D" id="3.40.50.300">
    <property type="entry name" value="P-loop containing nucleotide triphosphate hydrolases"/>
    <property type="match status" value="1"/>
</dbReference>
<dbReference type="InterPro" id="IPR011048">
    <property type="entry name" value="Haem_d1_sf"/>
</dbReference>
<dbReference type="OrthoDB" id="347435at2759"/>
<feature type="region of interest" description="Disordered" evidence="2">
    <location>
        <begin position="790"/>
        <end position="815"/>
    </location>
</feature>
<evidence type="ECO:0000256" key="2">
    <source>
        <dbReference type="SAM" id="MobiDB-lite"/>
    </source>
</evidence>
<feature type="compositionally biased region" description="Basic and acidic residues" evidence="2">
    <location>
        <begin position="1308"/>
        <end position="1327"/>
    </location>
</feature>
<dbReference type="SUPFAM" id="SSF52540">
    <property type="entry name" value="P-loop containing nucleoside triphosphate hydrolases"/>
    <property type="match status" value="1"/>
</dbReference>
<feature type="compositionally biased region" description="Low complexity" evidence="2">
    <location>
        <begin position="863"/>
        <end position="883"/>
    </location>
</feature>
<dbReference type="Proteomes" id="UP000279236">
    <property type="component" value="Unassembled WGS sequence"/>
</dbReference>
<feature type="region of interest" description="Disordered" evidence="2">
    <location>
        <begin position="1299"/>
        <end position="1347"/>
    </location>
</feature>
<dbReference type="InterPro" id="IPR027417">
    <property type="entry name" value="P-loop_NTPase"/>
</dbReference>
<evidence type="ECO:0000313" key="3">
    <source>
        <dbReference type="EMBL" id="RSH77198.1"/>
    </source>
</evidence>
<sequence length="1347" mass="142296">MAPKFGATKFRNAVPTVPHRDAWYRTGLSSLASDAPSNTSAFSSVLKTNRESVLTLTPGGEASVRSYSANGENESAVWSGKIGNNVADWDVSRLEDGGIVVSYYTVDGVAAPTKRHSFQAAGRVSNISLHPTTPGLALVTSTSPVVAIYDVAASTPAITLKTTGDVALWAATWSADGRLVGGVGKKGQAYIWDARAGSDAVQTKDVSMQPLKPARVAFVGGDLFVTSFSRTRSRQYSLLSASAGLSATFIASVDNSQGPLVPLVDEERGIVYTIGRGDMRLRQIELTGSLGYQEVPHVLPSQVTSGSIALSHWSTLPVMEAQVATVLLPTQDKDGEAILPLAIKVPRRQLIDYHGDLYPDVVGSVPEQTVADWFKGGDNAPLPVSLDPERRDAWQKVVEEGKQKLASGVPAAAVAVAAPVSTPAPAAPAPAPAAASVPTPPPVTKAVEPVTPPSATPPRAGTPASVPAKAPPPSLPASVTSGVPPLEPGESYASTSYKIRNIGERVLGYHKEHVAKGIKGPLMVGLQGPQGCGKTTLCDAFLDWLRTEGLRVAVLSLDGELKKSSVLAYIPDLYRTHAGLKQVASDHPNNSLLSGRGPPGTHDVDLATTILEAVKNINSGHVDLPVFDKSLCNGEGDRSEKTVPVDGPLDIFLLEGWSFGFAPVTLAELEARYAAKDGKYFPQHSLASLEELNDYLATFAAKVYPYFSALVQVEPTTYEYVFRWRLQQEHAMKAANGGNGMTDDQVHQFVERYMPAYELWAPGVLNSDAPWAGHVVRLGFGEDREILSFETPESRKATTPAPKTQNASEPAPVAKAEPVAVASPVAAAPLAAAPVTAAPVDAAPAVSAPAAIPKSEPTPKAPAPVEIATPAPTTPAATSAAAPSGDRYNPGWSRKYVAGKSPLNPTYDQVPAVVTLHQDSVVLRTTPHLALFPIQGPGGRICVHPLSKKGRLPVGGVGYLSGGVGLADFAADPFGSGVVLAGEDGVLRVWSVGPEGVEGPGPEPEKTVRGHHVDKISQIAFHPTAKDLLVAATNDLGKASLRFFDLEAGTEAKQVTLDIQGITGFAIAPAGGRIAVATKDSKVAVLDPRDPSTMVVGKAHDSPRGCQLAWVDETHFLSIGFGRGSMRKINLYAIGNGEITTEATQTIDVSPGVLFPVYDVDTNILYVWGKGERAIQAFEVHPGKQEAIAKLPAYTGSSPQLAVSFLAKPGVDVRKVEVAKCLRLTSKSIEEVSFSIPRNKPAFFQDDIYVPTVEIAATTTASKWLAGDNASPRYVDLKPADMELLSQAPATTSAARTKFVPAANVMSEEEKKRKEMDDLFQRAKADLSSDDEDEPPRSGLPPPDDDW</sequence>
<feature type="compositionally biased region" description="Pro residues" evidence="2">
    <location>
        <begin position="1338"/>
        <end position="1347"/>
    </location>
</feature>
<protein>
    <recommendedName>
        <fullName evidence="5">Actin cross-linking</fullName>
    </recommendedName>
</protein>
<dbReference type="InterPro" id="IPR015505">
    <property type="entry name" value="Coronin"/>
</dbReference>